<comment type="cofactor">
    <cofactor evidence="1">
        <name>Mn(2+)</name>
        <dbReference type="ChEBI" id="CHEBI:29035"/>
    </cofactor>
</comment>
<dbReference type="SUPFAM" id="SSF56059">
    <property type="entry name" value="Glutathione synthetase ATP-binding domain-like"/>
    <property type="match status" value="2"/>
</dbReference>
<dbReference type="Gene3D" id="1.10.1030.10">
    <property type="entry name" value="Carbamoyl-phosphate synthetase, large subunit oligomerisation domain"/>
    <property type="match status" value="1"/>
</dbReference>
<keyword evidence="13 19" id="KW-0665">Pyrimidine biosynthesis</keyword>
<feature type="binding site" evidence="19">
    <location>
        <position position="169"/>
    </location>
    <ligand>
        <name>ATP</name>
        <dbReference type="ChEBI" id="CHEBI:30616"/>
        <label>1</label>
    </ligand>
</feature>
<dbReference type="AlphaFoldDB" id="A0A562INQ0"/>
<feature type="binding site" evidence="19">
    <location>
        <position position="299"/>
    </location>
    <ligand>
        <name>Mg(2+)</name>
        <dbReference type="ChEBI" id="CHEBI:18420"/>
        <label>1</label>
    </ligand>
</feature>
<feature type="domain" description="MGS-like" evidence="21">
    <location>
        <begin position="952"/>
        <end position="1096"/>
    </location>
</feature>
<dbReference type="InterPro" id="IPR005483">
    <property type="entry name" value="CPSase_dom"/>
</dbReference>
<keyword evidence="8" id="KW-0479">Metal-binding</keyword>
<dbReference type="NCBIfam" id="TIGR01369">
    <property type="entry name" value="CPSaseII_lrg"/>
    <property type="match status" value="1"/>
</dbReference>
<accession>A0A562INQ0</accession>
<comment type="domain">
    <text evidence="19">The large subunit is composed of 2 ATP-grasp domains that are involved in binding the 2 ATP molecules needed for carbamoyl phosphate synthesis. The N-terminal ATP-grasp domain (referred to as the carboxyphosphate synthetic component) catalyzes the ATP-dependent phosphorylation of hydrogencarbonate to carboxyphosphate and the subsequent nucleophilic attack by ammonia to form a carbamate intermediate. The C-terminal ATP-grasp domain (referred to as the carbamoyl phosphate synthetic component) then catalyzes the phosphorylation of carbamate with the second ATP to form the end product carbamoyl phosphate. The reactive and unstable enzyme intermediates are sequentially channeled from one active site to the next through the interior of the protein over a distance of at least 96 A.</text>
</comment>
<evidence type="ECO:0000256" key="13">
    <source>
        <dbReference type="ARBA" id="ARBA00022975"/>
    </source>
</evidence>
<dbReference type="Pfam" id="PF25596">
    <property type="entry name" value="CPSase_L_D1"/>
    <property type="match status" value="2"/>
</dbReference>
<dbReference type="CDD" id="cd01424">
    <property type="entry name" value="MGS_CPS_II"/>
    <property type="match status" value="1"/>
</dbReference>
<evidence type="ECO:0000313" key="22">
    <source>
        <dbReference type="EMBL" id="TWH72510.1"/>
    </source>
</evidence>
<dbReference type="FunFam" id="3.30.1490.20:FF:000001">
    <property type="entry name" value="Carbamoyl-phosphate synthase large chain"/>
    <property type="match status" value="1"/>
</dbReference>
<evidence type="ECO:0000256" key="15">
    <source>
        <dbReference type="ARBA" id="ARBA00047359"/>
    </source>
</evidence>
<feature type="binding site" evidence="19">
    <location>
        <position position="210"/>
    </location>
    <ligand>
        <name>ATP</name>
        <dbReference type="ChEBI" id="CHEBI:30616"/>
        <label>1</label>
    </ligand>
</feature>
<dbReference type="Gene3D" id="3.40.50.20">
    <property type="match status" value="2"/>
</dbReference>
<feature type="binding site" evidence="19">
    <location>
        <position position="788"/>
    </location>
    <ligand>
        <name>ATP</name>
        <dbReference type="ChEBI" id="CHEBI:30616"/>
        <label>2</label>
    </ligand>
</feature>
<dbReference type="FunFam" id="3.30.470.20:FF:000014">
    <property type="entry name" value="Carbamoyl-phosphate synthase large chain"/>
    <property type="match status" value="1"/>
</dbReference>
<evidence type="ECO:0000259" key="21">
    <source>
        <dbReference type="PROSITE" id="PS51855"/>
    </source>
</evidence>
<feature type="binding site" evidence="19">
    <location>
        <position position="299"/>
    </location>
    <ligand>
        <name>Mn(2+)</name>
        <dbReference type="ChEBI" id="CHEBI:29035"/>
        <label>2</label>
    </ligand>
</feature>
<feature type="binding site" evidence="19">
    <location>
        <position position="841"/>
    </location>
    <ligand>
        <name>ATP</name>
        <dbReference type="ChEBI" id="CHEBI:30616"/>
        <label>2</label>
    </ligand>
</feature>
<feature type="binding site" evidence="19">
    <location>
        <position position="285"/>
    </location>
    <ligand>
        <name>ATP</name>
        <dbReference type="ChEBI" id="CHEBI:30616"/>
        <label>1</label>
    </ligand>
</feature>
<feature type="binding site" evidence="19">
    <location>
        <position position="786"/>
    </location>
    <ligand>
        <name>ATP</name>
        <dbReference type="ChEBI" id="CHEBI:30616"/>
        <label>2</label>
    </ligand>
</feature>
<feature type="binding site" evidence="19">
    <location>
        <position position="841"/>
    </location>
    <ligand>
        <name>Mg(2+)</name>
        <dbReference type="ChEBI" id="CHEBI:18420"/>
        <label>3</label>
    </ligand>
</feature>
<dbReference type="GO" id="GO:0046872">
    <property type="term" value="F:metal ion binding"/>
    <property type="evidence" value="ECO:0007669"/>
    <property type="project" value="UniProtKB-KW"/>
</dbReference>
<dbReference type="GO" id="GO:0004087">
    <property type="term" value="F:carbamoyl-phosphate synthase (ammonia) activity"/>
    <property type="evidence" value="ECO:0007669"/>
    <property type="project" value="UniProtKB-EC"/>
</dbReference>
<dbReference type="InterPro" id="IPR036914">
    <property type="entry name" value="MGS-like_dom_sf"/>
</dbReference>
<keyword evidence="6 19" id="KW-0436">Ligase</keyword>
<dbReference type="Pfam" id="PF02787">
    <property type="entry name" value="CPSase_L_D3"/>
    <property type="match status" value="1"/>
</dbReference>
<feature type="binding site" evidence="19">
    <location>
        <position position="243"/>
    </location>
    <ligand>
        <name>ATP</name>
        <dbReference type="ChEBI" id="CHEBI:30616"/>
        <label>1</label>
    </ligand>
</feature>
<keyword evidence="5 19" id="KW-0055">Arginine biosynthesis</keyword>
<feature type="binding site" evidence="19">
    <location>
        <position position="841"/>
    </location>
    <ligand>
        <name>Mg(2+)</name>
        <dbReference type="ChEBI" id="CHEBI:18420"/>
        <label>4</label>
    </ligand>
</feature>
<dbReference type="PANTHER" id="PTHR11405">
    <property type="entry name" value="CARBAMOYLTRANSFERASE FAMILY MEMBER"/>
    <property type="match status" value="1"/>
</dbReference>
<dbReference type="EC" id="6.3.5.5" evidence="19"/>
<comment type="catalytic activity">
    <reaction evidence="16 19">
        <text>hydrogencarbonate + L-glutamine + 2 ATP + H2O = carbamoyl phosphate + L-glutamate + 2 ADP + phosphate + 2 H(+)</text>
        <dbReference type="Rhea" id="RHEA:18633"/>
        <dbReference type="ChEBI" id="CHEBI:15377"/>
        <dbReference type="ChEBI" id="CHEBI:15378"/>
        <dbReference type="ChEBI" id="CHEBI:17544"/>
        <dbReference type="ChEBI" id="CHEBI:29985"/>
        <dbReference type="ChEBI" id="CHEBI:30616"/>
        <dbReference type="ChEBI" id="CHEBI:43474"/>
        <dbReference type="ChEBI" id="CHEBI:58228"/>
        <dbReference type="ChEBI" id="CHEBI:58359"/>
        <dbReference type="ChEBI" id="CHEBI:456216"/>
        <dbReference type="EC" id="6.3.5.5"/>
    </reaction>
</comment>
<dbReference type="GO" id="GO:0006541">
    <property type="term" value="P:glutamine metabolic process"/>
    <property type="evidence" value="ECO:0007669"/>
    <property type="project" value="TreeGrafter"/>
</dbReference>
<feature type="binding site" evidence="19">
    <location>
        <position position="761"/>
    </location>
    <ligand>
        <name>ATP</name>
        <dbReference type="ChEBI" id="CHEBI:30616"/>
        <label>2</label>
    </ligand>
</feature>
<feature type="binding site" evidence="19">
    <location>
        <position position="301"/>
    </location>
    <ligand>
        <name>Mg(2+)</name>
        <dbReference type="ChEBI" id="CHEBI:18420"/>
        <label>2</label>
    </ligand>
</feature>
<dbReference type="InterPro" id="IPR005479">
    <property type="entry name" value="CPAse_ATP-bd"/>
</dbReference>
<evidence type="ECO:0000256" key="19">
    <source>
        <dbReference type="HAMAP-Rule" id="MF_01210"/>
    </source>
</evidence>
<evidence type="ECO:0000256" key="12">
    <source>
        <dbReference type="ARBA" id="ARBA00022842"/>
    </source>
</evidence>
<evidence type="ECO:0000256" key="2">
    <source>
        <dbReference type="ARBA" id="ARBA00004812"/>
    </source>
</evidence>
<dbReference type="SUPFAM" id="SSF52335">
    <property type="entry name" value="Methylglyoxal synthase-like"/>
    <property type="match status" value="1"/>
</dbReference>
<feature type="binding site" evidence="19">
    <location>
        <position position="756"/>
    </location>
    <ligand>
        <name>ATP</name>
        <dbReference type="ChEBI" id="CHEBI:30616"/>
        <label>2</label>
    </ligand>
</feature>
<comment type="caution">
    <text evidence="19">Lacks conserved residue(s) required for the propagation of feature annotation.</text>
</comment>
<evidence type="ECO:0000313" key="23">
    <source>
        <dbReference type="Proteomes" id="UP000321490"/>
    </source>
</evidence>
<feature type="region of interest" description="Carboxyphosphate synthetic domain" evidence="19">
    <location>
        <begin position="1"/>
        <end position="402"/>
    </location>
</feature>
<evidence type="ECO:0000259" key="20">
    <source>
        <dbReference type="PROSITE" id="PS50975"/>
    </source>
</evidence>
<feature type="binding site" evidence="19">
    <location>
        <position position="841"/>
    </location>
    <ligand>
        <name>Mn(2+)</name>
        <dbReference type="ChEBI" id="CHEBI:29035"/>
        <label>4</label>
    </ligand>
</feature>
<keyword evidence="14" id="KW-0464">Manganese</keyword>
<comment type="pathway">
    <text evidence="3 19">Amino-acid biosynthesis; L-arginine biosynthesis; carbamoyl phosphate from bicarbonate: step 1/1.</text>
</comment>
<dbReference type="InterPro" id="IPR005480">
    <property type="entry name" value="CPSase_lsu_oligo"/>
</dbReference>
<feature type="binding site" evidence="19">
    <location>
        <position position="789"/>
    </location>
    <ligand>
        <name>ATP</name>
        <dbReference type="ChEBI" id="CHEBI:30616"/>
        <label>2</label>
    </ligand>
</feature>
<feature type="binding site" evidence="19">
    <location>
        <position position="175"/>
    </location>
    <ligand>
        <name>ATP</name>
        <dbReference type="ChEBI" id="CHEBI:30616"/>
        <label>1</label>
    </ligand>
</feature>
<feature type="binding site" evidence="19">
    <location>
        <position position="129"/>
    </location>
    <ligand>
        <name>ATP</name>
        <dbReference type="ChEBI" id="CHEBI:30616"/>
        <label>1</label>
    </ligand>
</feature>
<dbReference type="GO" id="GO:0005524">
    <property type="term" value="F:ATP binding"/>
    <property type="evidence" value="ECO:0007669"/>
    <property type="project" value="UniProtKB-UniRule"/>
</dbReference>
<dbReference type="InterPro" id="IPR016185">
    <property type="entry name" value="PreATP-grasp_dom_sf"/>
</dbReference>
<dbReference type="InterPro" id="IPR011607">
    <property type="entry name" value="MGS-like_dom"/>
</dbReference>
<dbReference type="Gene3D" id="3.30.470.20">
    <property type="entry name" value="ATP-grasp fold, B domain"/>
    <property type="match status" value="2"/>
</dbReference>
<evidence type="ECO:0000256" key="8">
    <source>
        <dbReference type="ARBA" id="ARBA00022723"/>
    </source>
</evidence>
<dbReference type="SUPFAM" id="SSF52440">
    <property type="entry name" value="PreATP-grasp domain"/>
    <property type="match status" value="2"/>
</dbReference>
<keyword evidence="12" id="KW-0460">Magnesium</keyword>
<dbReference type="PANTHER" id="PTHR11405:SF53">
    <property type="entry name" value="CARBAMOYL-PHOSPHATE SYNTHASE [AMMONIA], MITOCHONDRIAL"/>
    <property type="match status" value="1"/>
</dbReference>
<dbReference type="Gene3D" id="3.40.50.1380">
    <property type="entry name" value="Methylglyoxal synthase-like domain"/>
    <property type="match status" value="1"/>
</dbReference>
<feature type="binding site" evidence="19">
    <location>
        <position position="299"/>
    </location>
    <ligand>
        <name>Mn(2+)</name>
        <dbReference type="ChEBI" id="CHEBI:29035"/>
        <label>1</label>
    </ligand>
</feature>
<keyword evidence="23" id="KW-1185">Reference proteome</keyword>
<dbReference type="Pfam" id="PF02142">
    <property type="entry name" value="MGS"/>
    <property type="match status" value="1"/>
</dbReference>
<comment type="caution">
    <text evidence="22">The sequence shown here is derived from an EMBL/GenBank/DDBJ whole genome shotgun (WGS) entry which is preliminary data.</text>
</comment>
<dbReference type="PROSITE" id="PS00866">
    <property type="entry name" value="CPSASE_1"/>
    <property type="match status" value="2"/>
</dbReference>
<dbReference type="PROSITE" id="PS50975">
    <property type="entry name" value="ATP_GRASP"/>
    <property type="match status" value="2"/>
</dbReference>
<reference evidence="22 23" key="1">
    <citation type="submission" date="2019-07" db="EMBL/GenBank/DDBJ databases">
        <title>R&amp;d 2014.</title>
        <authorList>
            <person name="Klenk H.-P."/>
        </authorList>
    </citation>
    <scope>NUCLEOTIDE SEQUENCE [LARGE SCALE GENOMIC DNA]</scope>
    <source>
        <strain evidence="22 23">DSM 45764</strain>
    </source>
</reference>
<dbReference type="UniPathway" id="UPA00068">
    <property type="reaction ID" value="UER00171"/>
</dbReference>
<dbReference type="InterPro" id="IPR011761">
    <property type="entry name" value="ATP-grasp"/>
</dbReference>
<dbReference type="PROSITE" id="PS00867">
    <property type="entry name" value="CPSASE_2"/>
    <property type="match status" value="2"/>
</dbReference>
<dbReference type="GO" id="GO:0006526">
    <property type="term" value="P:L-arginine biosynthetic process"/>
    <property type="evidence" value="ECO:0007669"/>
    <property type="project" value="UniProtKB-UniRule"/>
</dbReference>
<dbReference type="Pfam" id="PF02786">
    <property type="entry name" value="CPSase_L_D2"/>
    <property type="match status" value="2"/>
</dbReference>
<comment type="cofactor">
    <cofactor evidence="19">
        <name>Mg(2+)</name>
        <dbReference type="ChEBI" id="CHEBI:18420"/>
    </cofactor>
    <cofactor evidence="19">
        <name>Mn(2+)</name>
        <dbReference type="ChEBI" id="CHEBI:29035"/>
    </cofactor>
    <text evidence="19">Binds 4 Mg(2+) or Mn(2+) ions per subunit.</text>
</comment>
<feature type="binding site" evidence="19">
    <location>
        <position position="241"/>
    </location>
    <ligand>
        <name>ATP</name>
        <dbReference type="ChEBI" id="CHEBI:30616"/>
        <label>1</label>
    </ligand>
</feature>
<feature type="binding site" evidence="19">
    <location>
        <position position="285"/>
    </location>
    <ligand>
        <name>Mg(2+)</name>
        <dbReference type="ChEBI" id="CHEBI:18420"/>
        <label>1</label>
    </ligand>
</feature>
<evidence type="ECO:0000256" key="16">
    <source>
        <dbReference type="ARBA" id="ARBA00048816"/>
    </source>
</evidence>
<dbReference type="SMART" id="SM00851">
    <property type="entry name" value="MGS"/>
    <property type="match status" value="1"/>
</dbReference>
<dbReference type="GO" id="GO:0004088">
    <property type="term" value="F:carbamoyl-phosphate synthase (glutamine-hydrolyzing) activity"/>
    <property type="evidence" value="ECO:0007669"/>
    <property type="project" value="UniProtKB-UniRule"/>
</dbReference>
<feature type="region of interest" description="Allosteric domain" evidence="19">
    <location>
        <begin position="952"/>
        <end position="1103"/>
    </location>
</feature>
<dbReference type="InterPro" id="IPR036897">
    <property type="entry name" value="CarbamoylP_synth_lsu_oligo_sf"/>
</dbReference>
<evidence type="ECO:0000256" key="11">
    <source>
        <dbReference type="ARBA" id="ARBA00022840"/>
    </source>
</evidence>
<dbReference type="FunFam" id="3.40.50.20:FF:000001">
    <property type="entry name" value="Carbamoyl-phosphate synthase large chain"/>
    <property type="match status" value="2"/>
</dbReference>
<dbReference type="EMBL" id="VLKF01000001">
    <property type="protein sequence ID" value="TWH72510.1"/>
    <property type="molecule type" value="Genomic_DNA"/>
</dbReference>
<feature type="binding site" evidence="19">
    <location>
        <position position="829"/>
    </location>
    <ligand>
        <name>Mn(2+)</name>
        <dbReference type="ChEBI" id="CHEBI:29035"/>
        <label>3</label>
    </ligand>
</feature>
<evidence type="ECO:0000256" key="10">
    <source>
        <dbReference type="ARBA" id="ARBA00022741"/>
    </source>
</evidence>
<evidence type="ECO:0000256" key="18">
    <source>
        <dbReference type="ARBA" id="ARBA00062056"/>
    </source>
</evidence>
<dbReference type="Proteomes" id="UP000321490">
    <property type="component" value="Unassembled WGS sequence"/>
</dbReference>
<dbReference type="InterPro" id="IPR058047">
    <property type="entry name" value="CPSase_preATP-grasp"/>
</dbReference>
<evidence type="ECO:0000256" key="5">
    <source>
        <dbReference type="ARBA" id="ARBA00022571"/>
    </source>
</evidence>
<feature type="binding site" evidence="19">
    <location>
        <position position="176"/>
    </location>
    <ligand>
        <name>ATP</name>
        <dbReference type="ChEBI" id="CHEBI:30616"/>
        <label>1</label>
    </ligand>
</feature>
<feature type="binding site" evidence="19">
    <location>
        <position position="301"/>
    </location>
    <ligand>
        <name>Mn(2+)</name>
        <dbReference type="ChEBI" id="CHEBI:29035"/>
        <label>2</label>
    </ligand>
</feature>
<gene>
    <name evidence="19" type="primary">carB</name>
    <name evidence="22" type="ORF">JD78_01026</name>
</gene>
<feature type="binding site" evidence="19">
    <location>
        <position position="242"/>
    </location>
    <ligand>
        <name>ATP</name>
        <dbReference type="ChEBI" id="CHEBI:30616"/>
        <label>1</label>
    </ligand>
</feature>
<keyword evidence="10 19" id="KW-0547">Nucleotide-binding</keyword>
<keyword evidence="9 19" id="KW-0677">Repeat</keyword>
<evidence type="ECO:0000256" key="9">
    <source>
        <dbReference type="ARBA" id="ARBA00022737"/>
    </source>
</evidence>
<comment type="function">
    <text evidence="17 19">Large subunit of the glutamine-dependent carbamoyl phosphate synthetase (CPSase). CPSase catalyzes the formation of carbamoyl phosphate from the ammonia moiety of glutamine, carbonate, and phosphate donated by ATP, constituting the first step of 2 biosynthetic pathways, one leading to arginine and/or urea and the other to pyrimidine nucleotides. The large subunit (synthetase) binds the substrates ammonia (free or transferred from glutamine from the small subunit), hydrogencarbonate and ATP and carries out an ATP-coupled ligase reaction, activating hydrogencarbonate by forming carboxy phosphate which reacts with ammonia to form carbamoyl phosphate.</text>
</comment>
<organism evidence="22 23">
    <name type="scientific">Modestobacter roseus</name>
    <dbReference type="NCBI Taxonomy" id="1181884"/>
    <lineage>
        <taxon>Bacteria</taxon>
        <taxon>Bacillati</taxon>
        <taxon>Actinomycetota</taxon>
        <taxon>Actinomycetes</taxon>
        <taxon>Geodermatophilales</taxon>
        <taxon>Geodermatophilaceae</taxon>
        <taxon>Modestobacter</taxon>
    </lineage>
</organism>
<feature type="binding site" evidence="19">
    <location>
        <position position="299"/>
    </location>
    <ligand>
        <name>ATP</name>
        <dbReference type="ChEBI" id="CHEBI:30616"/>
        <label>1</label>
    </ligand>
</feature>
<feature type="binding site" evidence="19">
    <location>
        <position position="285"/>
    </location>
    <ligand>
        <name>Mn(2+)</name>
        <dbReference type="ChEBI" id="CHEBI:29035"/>
        <label>1</label>
    </ligand>
</feature>
<feature type="domain" description="ATP-grasp" evidence="20">
    <location>
        <begin position="679"/>
        <end position="870"/>
    </location>
</feature>
<feature type="binding site" evidence="19">
    <location>
        <position position="841"/>
    </location>
    <ligand>
        <name>Mn(2+)</name>
        <dbReference type="ChEBI" id="CHEBI:29035"/>
        <label>3</label>
    </ligand>
</feature>
<comment type="similarity">
    <text evidence="4 19">Belongs to the CarB family.</text>
</comment>
<dbReference type="PROSITE" id="PS51855">
    <property type="entry name" value="MGS"/>
    <property type="match status" value="1"/>
</dbReference>
<dbReference type="FunFam" id="3.30.470.20:FF:000007">
    <property type="entry name" value="Carbamoyl-phosphate synthase large chain"/>
    <property type="match status" value="1"/>
</dbReference>
<dbReference type="GO" id="GO:0044205">
    <property type="term" value="P:'de novo' UMP biosynthetic process"/>
    <property type="evidence" value="ECO:0007669"/>
    <property type="project" value="UniProtKB-UniRule"/>
</dbReference>
<dbReference type="GO" id="GO:0005737">
    <property type="term" value="C:cytoplasm"/>
    <property type="evidence" value="ECO:0007669"/>
    <property type="project" value="TreeGrafter"/>
</dbReference>
<comment type="pathway">
    <text evidence="2 19">Pyrimidine metabolism; UMP biosynthesis via de novo pathway; (S)-dihydroorotate from bicarbonate: step 1/3.</text>
</comment>
<feature type="binding site" evidence="19">
    <location>
        <position position="299"/>
    </location>
    <ligand>
        <name>Mg(2+)</name>
        <dbReference type="ChEBI" id="CHEBI:18420"/>
        <label>2</label>
    </ligand>
</feature>
<comment type="subunit">
    <text evidence="18 19">Composed of two chains; the small (or glutamine) chain promotes the hydrolysis of glutamine to ammonia, which is used by the large (or ammonia) chain to synthesize carbamoyl phosphate. Tetramer of heterodimers (alpha,beta)4.</text>
</comment>
<dbReference type="HAMAP" id="MF_01210_B">
    <property type="entry name" value="CPSase_L_chain_B"/>
    <property type="match status" value="1"/>
</dbReference>
<feature type="binding site" evidence="19">
    <location>
        <position position="754"/>
    </location>
    <ligand>
        <name>ATP</name>
        <dbReference type="ChEBI" id="CHEBI:30616"/>
        <label>2</label>
    </ligand>
</feature>
<sequence length="1103" mass="116968">MPKRTDLQHVMVIGSGPIVIGQASEFDYSGTQACRVLKAEGLRVSLVNSNPATIMTDPEVADATYVEPLTPEFVERVIAAERPDALLATLGGQTALNIAIGLFENGVLEKYGVQLIGADVDAINRGEDRQLFKEIVRSVGADAPRSKVCATVEEALATAAEVGYPVVIRPSFTMGGLGSGFATDEPMLRRMAGHGLADSPVHTVLIEESVLGWKEYELELMRDRSDNVVVICSIENIDAMGVHTGDSVTVAPAMTLTDREYQRMRDVGIDVLRAVGVETGGCNIQFAVNPENGRLVVIEMNPRVSRSSALASKATGFPIAKIAAKLAIGYTLDEITNDITGVTPASFEPSLDYVVVKIPRFAFEKFPGADPRLTTTMKSVGEVMAMGRNFTEALGKAMRSTETKAAGFWTEAAPPATAEELLEELRTPVDGRLYVAHRALAAGATVEQVARASGFDTWFVDQIALVHELGEEVRDAPALTPELLRKAKRHGLSDRQVAALRPELAGEDGVRILRWRLGIRPVYKTVDTCAAEFAARTPYHYSSYDEENEVEPRERPAVLILGSGPNRIGQGVEFDYSCVHAVMALQDAGYEAVMVNCNPETVSTDYDVADRLYFEPLTFEDVLEVVEAERAAGPVAGVICTLGGQTPLGLAQRLKDAGVPVLGTSPEAIDAAEDRGEFSRVLTDCGLLAPKHGMATTAPEAKAIAAGIGYPVLVRPSYVLGGRGMEIVYDDATLEGYITRATEVSTDHPVLVDRFLEDAIEIDVDALYDGTDLYIGGVMEHIEEAGVHSGDSACALPPITLGGTDLEAIRRATGALAARIGVRGLMNVQYALKDDVLYVLEANPRASRTVPFVSKATAVQLAKAAARIAVGESIAGLRAAGVLAASGDGADLPADAPIAVKEAVLPFHRFRTMDGHGVDTVLGPEMKSTGEVMGLDAEFGTAFAKSQAAVYGDLPTGGTVFVSLANRDKRSAVFPVKRLADLGFHVLATAGTAQVLRRNGVQCEVVGKFSAGPGNVVERIQAGDVDIVVNTPFGTPGNSGPRLDGYEIRAAAVTAGIPCITTTQGLAAAVQGIEALRRGHLGVRSLQDLHRALAAATQPQAGA</sequence>
<dbReference type="UniPathway" id="UPA00070">
    <property type="reaction ID" value="UER00115"/>
</dbReference>
<evidence type="ECO:0000256" key="1">
    <source>
        <dbReference type="ARBA" id="ARBA00001936"/>
    </source>
</evidence>
<dbReference type="Gene3D" id="3.30.1490.20">
    <property type="entry name" value="ATP-grasp fold, A domain"/>
    <property type="match status" value="1"/>
</dbReference>
<dbReference type="EC" id="6.3.4.16" evidence="19"/>
<feature type="domain" description="ATP-grasp" evidence="20">
    <location>
        <begin position="133"/>
        <end position="328"/>
    </location>
</feature>
<feature type="binding site" evidence="19">
    <location>
        <position position="215"/>
    </location>
    <ligand>
        <name>ATP</name>
        <dbReference type="ChEBI" id="CHEBI:30616"/>
        <label>1</label>
    </ligand>
</feature>
<name>A0A562INQ0_9ACTN</name>
<dbReference type="FunFam" id="1.10.1030.10:FF:000002">
    <property type="entry name" value="Carbamoyl-phosphate synthase large chain"/>
    <property type="match status" value="1"/>
</dbReference>
<dbReference type="SUPFAM" id="SSF48108">
    <property type="entry name" value="Carbamoyl phosphate synthetase, large subunit connection domain"/>
    <property type="match status" value="1"/>
</dbReference>
<protein>
    <recommendedName>
        <fullName evidence="19">Carbamoyl phosphate synthase large chain</fullName>
        <ecNumber evidence="19">6.3.4.16</ecNumber>
        <ecNumber evidence="19">6.3.5.5</ecNumber>
    </recommendedName>
    <alternativeName>
        <fullName evidence="19">Carbamoyl phosphate synthetase ammonia chain</fullName>
    </alternativeName>
</protein>
<comment type="catalytic activity">
    <reaction evidence="15 19">
        <text>hydrogencarbonate + NH4(+) + 2 ATP = carbamoyl phosphate + 2 ADP + phosphate + 2 H(+)</text>
        <dbReference type="Rhea" id="RHEA:18029"/>
        <dbReference type="ChEBI" id="CHEBI:15378"/>
        <dbReference type="ChEBI" id="CHEBI:17544"/>
        <dbReference type="ChEBI" id="CHEBI:28938"/>
        <dbReference type="ChEBI" id="CHEBI:30616"/>
        <dbReference type="ChEBI" id="CHEBI:43474"/>
        <dbReference type="ChEBI" id="CHEBI:58228"/>
        <dbReference type="ChEBI" id="CHEBI:456216"/>
        <dbReference type="EC" id="6.3.4.16"/>
    </reaction>
</comment>
<dbReference type="OrthoDB" id="9804197at2"/>
<evidence type="ECO:0000256" key="4">
    <source>
        <dbReference type="ARBA" id="ARBA00009799"/>
    </source>
</evidence>
<feature type="binding site" evidence="19">
    <location>
        <position position="829"/>
    </location>
    <ligand>
        <name>Mg(2+)</name>
        <dbReference type="ChEBI" id="CHEBI:18420"/>
        <label>3</label>
    </ligand>
</feature>
<dbReference type="InterPro" id="IPR033937">
    <property type="entry name" value="MGS_CPS_CarB"/>
</dbReference>
<dbReference type="RefSeq" id="WP_153360739.1">
    <property type="nucleotide sequence ID" value="NZ_JABGDC010000092.1"/>
</dbReference>
<keyword evidence="7 19" id="KW-0028">Amino-acid biosynthesis</keyword>
<evidence type="ECO:0000256" key="17">
    <source>
        <dbReference type="ARBA" id="ARBA00057223"/>
    </source>
</evidence>
<feature type="binding site" evidence="19">
    <location>
        <position position="843"/>
    </location>
    <ligand>
        <name>Mn(2+)</name>
        <dbReference type="ChEBI" id="CHEBI:29035"/>
        <label>4</label>
    </ligand>
</feature>
<feature type="binding site" evidence="19">
    <location>
        <position position="208"/>
    </location>
    <ligand>
        <name>ATP</name>
        <dbReference type="ChEBI" id="CHEBI:30616"/>
        <label>1</label>
    </ligand>
</feature>
<evidence type="ECO:0000256" key="14">
    <source>
        <dbReference type="ARBA" id="ARBA00023211"/>
    </source>
</evidence>
<feature type="binding site" evidence="19">
    <location>
        <position position="829"/>
    </location>
    <ligand>
        <name>ATP</name>
        <dbReference type="ChEBI" id="CHEBI:30616"/>
        <label>2</label>
    </ligand>
</feature>
<keyword evidence="11 19" id="KW-0067">ATP-binding</keyword>
<feature type="binding site" evidence="19">
    <location>
        <position position="715"/>
    </location>
    <ligand>
        <name>ATP</name>
        <dbReference type="ChEBI" id="CHEBI:30616"/>
        <label>2</label>
    </ligand>
</feature>
<proteinExistence type="inferred from homology"/>
<dbReference type="InterPro" id="IPR006275">
    <property type="entry name" value="CPSase_lsu"/>
</dbReference>
<dbReference type="PRINTS" id="PR00098">
    <property type="entry name" value="CPSASE"/>
</dbReference>
<feature type="binding site" evidence="19">
    <location>
        <position position="843"/>
    </location>
    <ligand>
        <name>Mg(2+)</name>
        <dbReference type="ChEBI" id="CHEBI:18420"/>
        <label>4</label>
    </ligand>
</feature>
<evidence type="ECO:0000256" key="6">
    <source>
        <dbReference type="ARBA" id="ARBA00022598"/>
    </source>
</evidence>
<dbReference type="NCBIfam" id="NF003671">
    <property type="entry name" value="PRK05294.1"/>
    <property type="match status" value="1"/>
</dbReference>
<dbReference type="NCBIfam" id="NF009455">
    <property type="entry name" value="PRK12815.1"/>
    <property type="match status" value="1"/>
</dbReference>
<feature type="binding site" evidence="19">
    <location>
        <position position="787"/>
    </location>
    <ligand>
        <name>ATP</name>
        <dbReference type="ChEBI" id="CHEBI:30616"/>
        <label>2</label>
    </ligand>
</feature>
<dbReference type="InterPro" id="IPR013815">
    <property type="entry name" value="ATP_grasp_subdomain_1"/>
</dbReference>
<evidence type="ECO:0000256" key="7">
    <source>
        <dbReference type="ARBA" id="ARBA00022605"/>
    </source>
</evidence>
<evidence type="ECO:0000256" key="3">
    <source>
        <dbReference type="ARBA" id="ARBA00005077"/>
    </source>
</evidence>
<dbReference type="SMART" id="SM01096">
    <property type="entry name" value="CPSase_L_D3"/>
    <property type="match status" value="1"/>
</dbReference>